<feature type="transmembrane region" description="Helical" evidence="1">
    <location>
        <begin position="6"/>
        <end position="27"/>
    </location>
</feature>
<proteinExistence type="predicted"/>
<dbReference type="AlphaFoldDB" id="A0ABD5M2B2"/>
<reference evidence="2 3" key="1">
    <citation type="submission" date="2024-06" db="EMBL/GenBank/DDBJ databases">
        <title>Halorubrum miltondacostae sp. nov., a potential PHA producer isolated from an inland solar saltern in Rio Maior, Portugal.</title>
        <authorList>
            <person name="Albuquerque L."/>
            <person name="Viver T."/>
            <person name="Barroso C."/>
            <person name="Claudino R."/>
            <person name="Galvan M."/>
            <person name="Simoes G."/>
            <person name="Lobo Da Cunha A."/>
            <person name="Egas C."/>
        </authorList>
    </citation>
    <scope>NUCLEOTIDE SEQUENCE [LARGE SCALE GENOMIC DNA]</scope>
    <source>
        <strain evidence="2 3">RMP-11</strain>
    </source>
</reference>
<feature type="transmembrane region" description="Helical" evidence="1">
    <location>
        <begin position="39"/>
        <end position="60"/>
    </location>
</feature>
<gene>
    <name evidence="2" type="ORF">ABNG04_07450</name>
</gene>
<dbReference type="Proteomes" id="UP001567572">
    <property type="component" value="Unassembled WGS sequence"/>
</dbReference>
<dbReference type="InterPro" id="IPR058349">
    <property type="entry name" value="DUF8036"/>
</dbReference>
<dbReference type="EMBL" id="JBEDNY010000002">
    <property type="protein sequence ID" value="MEZ3163711.1"/>
    <property type="molecule type" value="Genomic_DNA"/>
</dbReference>
<keyword evidence="1" id="KW-0812">Transmembrane</keyword>
<name>A0ABD5M2B2_9EURY</name>
<dbReference type="Pfam" id="PF26119">
    <property type="entry name" value="DUF8036"/>
    <property type="match status" value="1"/>
</dbReference>
<accession>A0ABD5M2B2</accession>
<evidence type="ECO:0008006" key="4">
    <source>
        <dbReference type="Google" id="ProtNLM"/>
    </source>
</evidence>
<evidence type="ECO:0000313" key="3">
    <source>
        <dbReference type="Proteomes" id="UP001567572"/>
    </source>
</evidence>
<dbReference type="RefSeq" id="WP_371161394.1">
    <property type="nucleotide sequence ID" value="NZ_JBEDNX010000002.1"/>
</dbReference>
<keyword evidence="1" id="KW-0472">Membrane</keyword>
<comment type="caution">
    <text evidence="2">The sequence shown here is derived from an EMBL/GenBank/DDBJ whole genome shotgun (WGS) entry which is preliminary data.</text>
</comment>
<evidence type="ECO:0000256" key="1">
    <source>
        <dbReference type="SAM" id="Phobius"/>
    </source>
</evidence>
<evidence type="ECO:0000313" key="2">
    <source>
        <dbReference type="EMBL" id="MEZ3163711.1"/>
    </source>
</evidence>
<keyword evidence="3" id="KW-1185">Reference proteome</keyword>
<keyword evidence="1" id="KW-1133">Transmembrane helix</keyword>
<feature type="transmembrane region" description="Helical" evidence="1">
    <location>
        <begin position="72"/>
        <end position="92"/>
    </location>
</feature>
<protein>
    <recommendedName>
        <fullName evidence="4">GGDEF domain-containing protein</fullName>
    </recommendedName>
</protein>
<organism evidence="2 3">
    <name type="scientific">Halorubrum miltondacostae</name>
    <dbReference type="NCBI Taxonomy" id="3076378"/>
    <lineage>
        <taxon>Archaea</taxon>
        <taxon>Methanobacteriati</taxon>
        <taxon>Methanobacteriota</taxon>
        <taxon>Stenosarchaea group</taxon>
        <taxon>Halobacteria</taxon>
        <taxon>Halobacteriales</taxon>
        <taxon>Haloferacaceae</taxon>
        <taxon>Halorubrum</taxon>
    </lineage>
</organism>
<sequence length="93" mass="10384">MTLMLDVARVAAATNILLLLVLVGIWGRNYREIRSKHTLGSAVFALLLLAENALALFYYLDPPQMSAPAVRAMMYLQILEFAAIALLVYVTWD</sequence>